<evidence type="ECO:0000313" key="5">
    <source>
        <dbReference type="Proteomes" id="UP001597282"/>
    </source>
</evidence>
<dbReference type="InterPro" id="IPR036390">
    <property type="entry name" value="WH_DNA-bd_sf"/>
</dbReference>
<evidence type="ECO:0000256" key="1">
    <source>
        <dbReference type="ARBA" id="ARBA00002486"/>
    </source>
</evidence>
<dbReference type="Proteomes" id="UP001597282">
    <property type="component" value="Unassembled WGS sequence"/>
</dbReference>
<keyword evidence="3" id="KW-0119">Carbohydrate metabolism</keyword>
<dbReference type="InterPro" id="IPR000600">
    <property type="entry name" value="ROK"/>
</dbReference>
<evidence type="ECO:0000313" key="4">
    <source>
        <dbReference type="EMBL" id="MFD1428513.1"/>
    </source>
</evidence>
<dbReference type="Gene3D" id="1.10.10.10">
    <property type="entry name" value="Winged helix-like DNA-binding domain superfamily/Winged helix DNA-binding domain"/>
    <property type="match status" value="1"/>
</dbReference>
<dbReference type="Pfam" id="PF00480">
    <property type="entry name" value="ROK"/>
    <property type="match status" value="1"/>
</dbReference>
<keyword evidence="5" id="KW-1185">Reference proteome</keyword>
<dbReference type="InterPro" id="IPR043129">
    <property type="entry name" value="ATPase_NBD"/>
</dbReference>
<comment type="caution">
    <text evidence="4">The sequence shown here is derived from an EMBL/GenBank/DDBJ whole genome shotgun (WGS) entry which is preliminary data.</text>
</comment>
<reference evidence="5" key="1">
    <citation type="journal article" date="2019" name="Int. J. Syst. Evol. Microbiol.">
        <title>The Global Catalogue of Microorganisms (GCM) 10K type strain sequencing project: providing services to taxonomists for standard genome sequencing and annotation.</title>
        <authorList>
            <consortium name="The Broad Institute Genomics Platform"/>
            <consortium name="The Broad Institute Genome Sequencing Center for Infectious Disease"/>
            <person name="Wu L."/>
            <person name="Ma J."/>
        </authorList>
    </citation>
    <scope>NUCLEOTIDE SEQUENCE [LARGE SCALE GENOMIC DNA]</scope>
    <source>
        <strain evidence="5">S1</strain>
    </source>
</reference>
<dbReference type="InterPro" id="IPR049874">
    <property type="entry name" value="ROK_cs"/>
</dbReference>
<name>A0ABW4CEZ3_9BACL</name>
<evidence type="ECO:0000256" key="2">
    <source>
        <dbReference type="ARBA" id="ARBA00006479"/>
    </source>
</evidence>
<dbReference type="PANTHER" id="PTHR18964">
    <property type="entry name" value="ROK (REPRESSOR, ORF, KINASE) FAMILY"/>
    <property type="match status" value="1"/>
</dbReference>
<keyword evidence="3" id="KW-0859">Xylose metabolism</keyword>
<accession>A0ABW4CEZ3</accession>
<dbReference type="RefSeq" id="WP_380167483.1">
    <property type="nucleotide sequence ID" value="NZ_JBHTNU010000026.1"/>
</dbReference>
<protein>
    <submittedName>
        <fullName evidence="4">ROK family protein</fullName>
    </submittedName>
</protein>
<comment type="similarity">
    <text evidence="2">Belongs to the ROK (NagC/XylR) family.</text>
</comment>
<organism evidence="4 5">
    <name type="scientific">Kroppenstedtia sanguinis</name>
    <dbReference type="NCBI Taxonomy" id="1380684"/>
    <lineage>
        <taxon>Bacteria</taxon>
        <taxon>Bacillati</taxon>
        <taxon>Bacillota</taxon>
        <taxon>Bacilli</taxon>
        <taxon>Bacillales</taxon>
        <taxon>Thermoactinomycetaceae</taxon>
        <taxon>Kroppenstedtia</taxon>
    </lineage>
</organism>
<sequence length="394" mass="43090">MVKKTGNHKLVKQINKSLVLDIIKSQNVISRAEVSQRSGLNKGTVSALVQELIDSHFICEMGPGPSSGGRPPVMLSFNQRAGYSIGIDLGVNYILGILTDLQGNIVQEQYRKLTHFTFDRVVQQLIAVIECLIDTTPDSNLGIIGIGIGVPGMVDPAGTILFAPKFNWGSVNLKEKIADRFHFPVIIENDANAGAYGEMLYGAGKNISNLIYVGVGGGIGTGVILDHELYKGTQGIGGEMGHVTIEANGKRCRCGNRGCWELYASESALLEAARQLPDFEKESELDMDRLVQAAHKGHPEILHLLNQVGQYLGVGLTTIVNTFNPEWIIIGNRFSKIRDWIQDPIQRVLEQRLLPDHRKHLTVTFSALGIYSCALGSSSLPISNFFARDKVTVE</sequence>
<dbReference type="Gene3D" id="3.30.420.40">
    <property type="match status" value="2"/>
</dbReference>
<dbReference type="InterPro" id="IPR036388">
    <property type="entry name" value="WH-like_DNA-bd_sf"/>
</dbReference>
<dbReference type="PANTHER" id="PTHR18964:SF149">
    <property type="entry name" value="BIFUNCTIONAL UDP-N-ACETYLGLUCOSAMINE 2-EPIMERASE_N-ACETYLMANNOSAMINE KINASE"/>
    <property type="match status" value="1"/>
</dbReference>
<comment type="function">
    <text evidence="1">Transcriptional repressor of xylose-utilizing enzymes.</text>
</comment>
<evidence type="ECO:0000256" key="3">
    <source>
        <dbReference type="ARBA" id="ARBA00022629"/>
    </source>
</evidence>
<dbReference type="SUPFAM" id="SSF53067">
    <property type="entry name" value="Actin-like ATPase domain"/>
    <property type="match status" value="1"/>
</dbReference>
<proteinExistence type="inferred from homology"/>
<dbReference type="PROSITE" id="PS01125">
    <property type="entry name" value="ROK"/>
    <property type="match status" value="1"/>
</dbReference>
<dbReference type="EMBL" id="JBHTNU010000026">
    <property type="protein sequence ID" value="MFD1428513.1"/>
    <property type="molecule type" value="Genomic_DNA"/>
</dbReference>
<dbReference type="SUPFAM" id="SSF46785">
    <property type="entry name" value="Winged helix' DNA-binding domain"/>
    <property type="match status" value="1"/>
</dbReference>
<gene>
    <name evidence="4" type="ORF">ACFQ4Y_16560</name>
</gene>
<dbReference type="CDD" id="cd24076">
    <property type="entry name" value="ASKHA_ATPase_ROK_BsXylR-like"/>
    <property type="match status" value="1"/>
</dbReference>